<dbReference type="AlphaFoldDB" id="A0AAX2JE96"/>
<evidence type="ECO:0000313" key="2">
    <source>
        <dbReference type="Proteomes" id="UP000249008"/>
    </source>
</evidence>
<dbReference type="PANTHER" id="PTHR34986">
    <property type="entry name" value="EVOLVED BETA-GALACTOSIDASE SUBUNIT BETA"/>
    <property type="match status" value="1"/>
</dbReference>
<dbReference type="NCBIfam" id="TIGR00022">
    <property type="entry name" value="YhcH/YjgK/YiaL family protein"/>
    <property type="match status" value="1"/>
</dbReference>
<organism evidence="1 2">
    <name type="scientific">Fusobacterium ulcerans</name>
    <dbReference type="NCBI Taxonomy" id="861"/>
    <lineage>
        <taxon>Bacteria</taxon>
        <taxon>Fusobacteriati</taxon>
        <taxon>Fusobacteriota</taxon>
        <taxon>Fusobacteriia</taxon>
        <taxon>Fusobacteriales</taxon>
        <taxon>Fusobacteriaceae</taxon>
        <taxon>Fusobacterium</taxon>
    </lineage>
</organism>
<name>A0AAX2JE96_9FUSO</name>
<dbReference type="Gene3D" id="2.60.120.370">
    <property type="entry name" value="YhcH/YjgK/YiaL"/>
    <property type="match status" value="1"/>
</dbReference>
<dbReference type="GO" id="GO:0005829">
    <property type="term" value="C:cytosol"/>
    <property type="evidence" value="ECO:0007669"/>
    <property type="project" value="TreeGrafter"/>
</dbReference>
<evidence type="ECO:0000313" key="1">
    <source>
        <dbReference type="EMBL" id="SQJ13785.1"/>
    </source>
</evidence>
<dbReference type="InterPro" id="IPR004375">
    <property type="entry name" value="NanQ/TabA/YiaL"/>
</dbReference>
<dbReference type="SUPFAM" id="SSF51197">
    <property type="entry name" value="Clavaminate synthase-like"/>
    <property type="match status" value="1"/>
</dbReference>
<proteinExistence type="predicted"/>
<dbReference type="PANTHER" id="PTHR34986:SF1">
    <property type="entry name" value="PROTEIN YIAL"/>
    <property type="match status" value="1"/>
</dbReference>
<dbReference type="RefSeq" id="WP_005979646.1">
    <property type="nucleotide sequence ID" value="NZ_CABKNW010000004.1"/>
</dbReference>
<sequence>MIYGEIKDLNQYKGISENLDRAIEYIVNGEYKKGTPGKNVIDGDNLYFNYPSCAMTKEIEDGFFEGHKKYIDIHIVISGEENLGYTPRSEVTMKQEYDSEGDYELYDGELKNVFHVTEDRFIMFFPDEPHMALLKVGEIKEITKVIYKVLV</sequence>
<gene>
    <name evidence="1" type="primary">tabA_1</name>
    <name evidence="1" type="ORF">NCTC12112_02932</name>
</gene>
<dbReference type="GeneID" id="78454200"/>
<dbReference type="InterPro" id="IPR037012">
    <property type="entry name" value="NanQ/TabA/YiaL_sf"/>
</dbReference>
<reference evidence="1 2" key="1">
    <citation type="submission" date="2018-06" db="EMBL/GenBank/DDBJ databases">
        <authorList>
            <consortium name="Pathogen Informatics"/>
            <person name="Doyle S."/>
        </authorList>
    </citation>
    <scope>NUCLEOTIDE SEQUENCE [LARGE SCALE GENOMIC DNA]</scope>
    <source>
        <strain evidence="1 2">NCTC12112</strain>
    </source>
</reference>
<dbReference type="KEGG" id="ful:C4N20_05230"/>
<protein>
    <submittedName>
        <fullName evidence="1">Toxin-antitoxin biofilm protein TabA</fullName>
    </submittedName>
</protein>
<dbReference type="Pfam" id="PF04074">
    <property type="entry name" value="DUF386"/>
    <property type="match status" value="1"/>
</dbReference>
<dbReference type="Proteomes" id="UP000249008">
    <property type="component" value="Chromosome 1"/>
</dbReference>
<dbReference type="EMBL" id="LS483487">
    <property type="protein sequence ID" value="SQJ13785.1"/>
    <property type="molecule type" value="Genomic_DNA"/>
</dbReference>
<accession>A0AAX2JE96</accession>